<evidence type="ECO:0000256" key="2">
    <source>
        <dbReference type="ARBA" id="ARBA00022729"/>
    </source>
</evidence>
<dbReference type="EMBL" id="ANMO01000053">
    <property type="protein sequence ID" value="EMB18296.1"/>
    <property type="molecule type" value="Genomic_DNA"/>
</dbReference>
<dbReference type="Gene3D" id="3.40.720.10">
    <property type="entry name" value="Alkaline Phosphatase, subunit A"/>
    <property type="match status" value="1"/>
</dbReference>
<evidence type="ECO:0000256" key="1">
    <source>
        <dbReference type="ARBA" id="ARBA00008779"/>
    </source>
</evidence>
<dbReference type="SUPFAM" id="SSF53649">
    <property type="entry name" value="Alkaline phosphatase-like"/>
    <property type="match status" value="1"/>
</dbReference>
<dbReference type="PATRIC" id="fig|1263867.3.peg.1030"/>
<accession>M2A8M7</accession>
<evidence type="ECO:0000313" key="7">
    <source>
        <dbReference type="EMBL" id="EMB18296.1"/>
    </source>
</evidence>
<reference evidence="7" key="2">
    <citation type="journal article" date="2013" name="Mar. Genomics">
        <title>Expression of sulfatases in Rhodopirellula baltica and the diversity of sulfatases in the genus Rhodopirellula.</title>
        <authorList>
            <person name="Wegner C.E."/>
            <person name="Richter-Heitmann T."/>
            <person name="Klindworth A."/>
            <person name="Klockow C."/>
            <person name="Richter M."/>
            <person name="Achstetter T."/>
            <person name="Glockner F.O."/>
            <person name="Harder J."/>
        </authorList>
    </citation>
    <scope>NUCLEOTIDE SEQUENCE [LARGE SCALE GENOMIC DNA]</scope>
    <source>
        <strain evidence="7">6C</strain>
    </source>
</reference>
<dbReference type="InterPro" id="IPR017850">
    <property type="entry name" value="Alkaline_phosphatase_core_sf"/>
</dbReference>
<protein>
    <submittedName>
        <fullName evidence="7">Mucin-desulfating sulfatase (N-acetylglucosamine-6-sulfatase)</fullName>
    </submittedName>
</protein>
<keyword evidence="3" id="KW-0378">Hydrolase</keyword>
<evidence type="ECO:0000313" key="8">
    <source>
        <dbReference type="Proteomes" id="UP000011529"/>
    </source>
</evidence>
<dbReference type="PROSITE" id="PS00149">
    <property type="entry name" value="SULFATASE_2"/>
    <property type="match status" value="1"/>
</dbReference>
<dbReference type="PANTHER" id="PTHR43108:SF8">
    <property type="entry name" value="SD21168P"/>
    <property type="match status" value="1"/>
</dbReference>
<keyword evidence="2" id="KW-0732">Signal</keyword>
<dbReference type="InterPro" id="IPR000917">
    <property type="entry name" value="Sulfatase_N"/>
</dbReference>
<dbReference type="PROSITE" id="PS00523">
    <property type="entry name" value="SULFATASE_1"/>
    <property type="match status" value="1"/>
</dbReference>
<feature type="region of interest" description="Disordered" evidence="5">
    <location>
        <begin position="516"/>
        <end position="554"/>
    </location>
</feature>
<evidence type="ECO:0000256" key="5">
    <source>
        <dbReference type="SAM" id="MobiDB-lite"/>
    </source>
</evidence>
<dbReference type="PANTHER" id="PTHR43108">
    <property type="entry name" value="N-ACETYLGLUCOSAMINE-6-SULFATASE FAMILY MEMBER"/>
    <property type="match status" value="1"/>
</dbReference>
<dbReference type="AlphaFoldDB" id="M2A8M7"/>
<dbReference type="Pfam" id="PF00884">
    <property type="entry name" value="Sulfatase"/>
    <property type="match status" value="1"/>
</dbReference>
<comment type="caution">
    <text evidence="7">The sequence shown here is derived from an EMBL/GenBank/DDBJ whole genome shotgun (WGS) entry which is preliminary data.</text>
</comment>
<evidence type="ECO:0000256" key="3">
    <source>
        <dbReference type="ARBA" id="ARBA00022801"/>
    </source>
</evidence>
<keyword evidence="8" id="KW-1185">Reference proteome</keyword>
<dbReference type="GO" id="GO:0016787">
    <property type="term" value="F:hydrolase activity"/>
    <property type="evidence" value="ECO:0007669"/>
    <property type="project" value="UniProtKB-KW"/>
</dbReference>
<dbReference type="InterPro" id="IPR024607">
    <property type="entry name" value="Sulfatase_CS"/>
</dbReference>
<sequence length="554" mass="63091">MDPQQFRVGASEVRPAIRLQWRPPPHPRPKELLNMRTALSQVRPFLAALLCVAFSGSVGQAADELPPTPKRDGISSRNVVFILTDDHRFDAMGCAGHPFLETPHLDSIAANGTHIKNAFVTTSLCSPSRASILTGLYTHKHRVIDNNRLVPDGTLFFPQYLQRAGYDTAFVGKWHMGGHHDDPRPGFDHWVSFRGQGNYLPPGPKYTLNVNGERVKQKGYITDELTDYAVDWLKERDDDKPFFLYLSHKAVHSNFTPAERHQGRYADEDLSFLPTGKELSADKNTPRWVRDQKNSWHGIDFSYHSDKGLDYLYRRYCESVLAVDDSVGRVLQQLKDMGIHDDTLIIYMGDNGFMWGEHGLIDKRVSYEASIRVPMLMQCPNLFDGGKPIENVVGNIDVGPTILHAAGLQAPEYMDGQSFLDLPNDRDADWRKYFLYVYYWEKNFPQTPTQFALRGDRFKYITYYGLWDTDELYDLQTDPDELNNLIHDPDYKSVAKEMEDQLYAMLGDEGGMDIPMNQPRGGSNNKRWSEQGGSDAADFPKAFVVEEPINRNAN</sequence>
<reference evidence="7" key="1">
    <citation type="submission" date="2012-11" db="EMBL/GenBank/DDBJ databases">
        <title>Permanent draft genomes of Rhodopirellula europaea strain SH398 and 6C.</title>
        <authorList>
            <person name="Richter M."/>
            <person name="Richter-Heitmann T."/>
            <person name="Frank C."/>
            <person name="Harder J."/>
            <person name="Glockner F.O."/>
        </authorList>
    </citation>
    <scope>NUCLEOTIDE SEQUENCE</scope>
    <source>
        <strain evidence="7">6C</strain>
    </source>
</reference>
<dbReference type="Proteomes" id="UP000011529">
    <property type="component" value="Unassembled WGS sequence"/>
</dbReference>
<gene>
    <name evidence="7" type="ORF">RE6C_00968</name>
</gene>
<feature type="domain" description="Sulfatase N-terminal" evidence="6">
    <location>
        <begin position="77"/>
        <end position="407"/>
    </location>
</feature>
<evidence type="ECO:0000256" key="4">
    <source>
        <dbReference type="ARBA" id="ARBA00023180"/>
    </source>
</evidence>
<dbReference type="CDD" id="cd16031">
    <property type="entry name" value="G6S_like"/>
    <property type="match status" value="1"/>
</dbReference>
<proteinExistence type="inferred from homology"/>
<name>M2A8M7_9BACT</name>
<keyword evidence="4" id="KW-0325">Glycoprotein</keyword>
<comment type="similarity">
    <text evidence="1">Belongs to the sulfatase family.</text>
</comment>
<evidence type="ECO:0000259" key="6">
    <source>
        <dbReference type="Pfam" id="PF00884"/>
    </source>
</evidence>
<organism evidence="7 8">
    <name type="scientific">Rhodopirellula europaea 6C</name>
    <dbReference type="NCBI Taxonomy" id="1263867"/>
    <lineage>
        <taxon>Bacteria</taxon>
        <taxon>Pseudomonadati</taxon>
        <taxon>Planctomycetota</taxon>
        <taxon>Planctomycetia</taxon>
        <taxon>Pirellulales</taxon>
        <taxon>Pirellulaceae</taxon>
        <taxon>Rhodopirellula</taxon>
    </lineage>
</organism>